<comment type="caution">
    <text evidence="2">The sequence shown here is derived from an EMBL/GenBank/DDBJ whole genome shotgun (WGS) entry which is preliminary data.</text>
</comment>
<gene>
    <name evidence="2" type="ORF">M8009_13100</name>
</gene>
<organism evidence="2 3">
    <name type="scientific">Halomonas gemina</name>
    <dbReference type="NCBI Taxonomy" id="2945105"/>
    <lineage>
        <taxon>Bacteria</taxon>
        <taxon>Pseudomonadati</taxon>
        <taxon>Pseudomonadota</taxon>
        <taxon>Gammaproteobacteria</taxon>
        <taxon>Oceanospirillales</taxon>
        <taxon>Halomonadaceae</taxon>
        <taxon>Halomonas</taxon>
    </lineage>
</organism>
<name>A0ABT0T2S4_9GAMM</name>
<dbReference type="EMBL" id="JAMJPK010000005">
    <property type="protein sequence ID" value="MCL7941224.1"/>
    <property type="molecule type" value="Genomic_DNA"/>
</dbReference>
<dbReference type="Proteomes" id="UP001165369">
    <property type="component" value="Unassembled WGS sequence"/>
</dbReference>
<sequence length="210" mass="22825">MFQGMIERAMRRPTQRDDPEAREAGRSWAMGRLEQSMDDAANPQRHASQDQQTRRKWMGNWVSTGQGEGRREPGTMFGSQPPRQMPPDVDREQLRDTAMAHFQNVADRERGPFGPDTKMDLSGNVTQALAASSLPQSVATLRSAQAMTDSLGGGTLDFRTPDRAQPQAPGLAGPRGGGFLSGTRWGRSPAGGLFGSGLLGRAFGSFNNHQ</sequence>
<feature type="compositionally biased region" description="Basic and acidic residues" evidence="1">
    <location>
        <begin position="8"/>
        <end position="25"/>
    </location>
</feature>
<feature type="region of interest" description="Disordered" evidence="1">
    <location>
        <begin position="160"/>
        <end position="184"/>
    </location>
</feature>
<reference evidence="2" key="1">
    <citation type="submission" date="2022-05" db="EMBL/GenBank/DDBJ databases">
        <title>Halomonas geminus sp. nov. and Halomonas llamarensis sp. nov. isolated from high-altitude salars of the Atacama Desert.</title>
        <authorList>
            <person name="Hintersatz C."/>
            <person name="Rojas L.A."/>
            <person name="Wei T.-S."/>
            <person name="Kutschke S."/>
            <person name="Lehmann F."/>
            <person name="Jain R."/>
            <person name="Pollmann K."/>
        </authorList>
    </citation>
    <scope>NUCLEOTIDE SEQUENCE</scope>
    <source>
        <strain evidence="2">ATCH28</strain>
    </source>
</reference>
<keyword evidence="3" id="KW-1185">Reference proteome</keyword>
<feature type="region of interest" description="Disordered" evidence="1">
    <location>
        <begin position="1"/>
        <end position="89"/>
    </location>
</feature>
<evidence type="ECO:0000313" key="3">
    <source>
        <dbReference type="Proteomes" id="UP001165369"/>
    </source>
</evidence>
<evidence type="ECO:0000256" key="1">
    <source>
        <dbReference type="SAM" id="MobiDB-lite"/>
    </source>
</evidence>
<protein>
    <submittedName>
        <fullName evidence="2">Uncharacterized protein</fullName>
    </submittedName>
</protein>
<evidence type="ECO:0000313" key="2">
    <source>
        <dbReference type="EMBL" id="MCL7941224.1"/>
    </source>
</evidence>
<accession>A0ABT0T2S4</accession>
<proteinExistence type="predicted"/>
<dbReference type="RefSeq" id="WP_250061821.1">
    <property type="nucleotide sequence ID" value="NZ_JAMJPK010000005.1"/>
</dbReference>